<organism evidence="1 2">
    <name type="scientific">Camellia lanceoleosa</name>
    <dbReference type="NCBI Taxonomy" id="1840588"/>
    <lineage>
        <taxon>Eukaryota</taxon>
        <taxon>Viridiplantae</taxon>
        <taxon>Streptophyta</taxon>
        <taxon>Embryophyta</taxon>
        <taxon>Tracheophyta</taxon>
        <taxon>Spermatophyta</taxon>
        <taxon>Magnoliopsida</taxon>
        <taxon>eudicotyledons</taxon>
        <taxon>Gunneridae</taxon>
        <taxon>Pentapetalae</taxon>
        <taxon>asterids</taxon>
        <taxon>Ericales</taxon>
        <taxon>Theaceae</taxon>
        <taxon>Camellia</taxon>
    </lineage>
</organism>
<sequence>MGKGSKTGGCKSASHSIFKDRAKNRVDDLQGMFTDLQSARKESRSIDVAMLEEQVHQMLREWKAELNEPSPASSLQGGSLGSFSADIQRLMQLCEEQDDATSGIATPKELMNLILDKGHSRVAVYNEQPTNIIGLVLVKNLLTIHPEDEVPVKSVTIRRIPSKTSAGNLWIKSYVALIWIRNATYMNSGKMGELFSKAEEARN</sequence>
<dbReference type="EMBL" id="CM045760">
    <property type="protein sequence ID" value="KAI8028289.1"/>
    <property type="molecule type" value="Genomic_DNA"/>
</dbReference>
<comment type="caution">
    <text evidence="1">The sequence shown here is derived from an EMBL/GenBank/DDBJ whole genome shotgun (WGS) entry which is preliminary data.</text>
</comment>
<proteinExistence type="predicted"/>
<evidence type="ECO:0000313" key="2">
    <source>
        <dbReference type="Proteomes" id="UP001060215"/>
    </source>
</evidence>
<gene>
    <name evidence="1" type="ORF">LOK49_LG02G02635</name>
</gene>
<protein>
    <submittedName>
        <fullName evidence="1">Transcription factor VOZ1</fullName>
    </submittedName>
</protein>
<dbReference type="Proteomes" id="UP001060215">
    <property type="component" value="Chromosome 3"/>
</dbReference>
<keyword evidence="2" id="KW-1185">Reference proteome</keyword>
<accession>A0ACC0IQZ9</accession>
<evidence type="ECO:0000313" key="1">
    <source>
        <dbReference type="EMBL" id="KAI8028289.1"/>
    </source>
</evidence>
<reference evidence="1 2" key="1">
    <citation type="journal article" date="2022" name="Plant J.">
        <title>Chromosome-level genome of Camellia lanceoleosa provides a valuable resource for understanding genome evolution and self-incompatibility.</title>
        <authorList>
            <person name="Gong W."/>
            <person name="Xiao S."/>
            <person name="Wang L."/>
            <person name="Liao Z."/>
            <person name="Chang Y."/>
            <person name="Mo W."/>
            <person name="Hu G."/>
            <person name="Li W."/>
            <person name="Zhao G."/>
            <person name="Zhu H."/>
            <person name="Hu X."/>
            <person name="Ji K."/>
            <person name="Xiang X."/>
            <person name="Song Q."/>
            <person name="Yuan D."/>
            <person name="Jin S."/>
            <person name="Zhang L."/>
        </authorList>
    </citation>
    <scope>NUCLEOTIDE SEQUENCE [LARGE SCALE GENOMIC DNA]</scope>
    <source>
        <strain evidence="1">SQ_2022a</strain>
    </source>
</reference>
<name>A0ACC0IQZ9_9ERIC</name>